<evidence type="ECO:0000313" key="2">
    <source>
        <dbReference type="Proteomes" id="UP000218209"/>
    </source>
</evidence>
<dbReference type="AlphaFoldDB" id="A0A1X6NM80"/>
<gene>
    <name evidence="1" type="ORF">BU14_1264s0001</name>
</gene>
<dbReference type="PROSITE" id="PS51257">
    <property type="entry name" value="PROKAR_LIPOPROTEIN"/>
    <property type="match status" value="1"/>
</dbReference>
<keyword evidence="2" id="KW-1185">Reference proteome</keyword>
<organism evidence="1 2">
    <name type="scientific">Porphyra umbilicalis</name>
    <name type="common">Purple laver</name>
    <name type="synonym">Red alga</name>
    <dbReference type="NCBI Taxonomy" id="2786"/>
    <lineage>
        <taxon>Eukaryota</taxon>
        <taxon>Rhodophyta</taxon>
        <taxon>Bangiophyceae</taxon>
        <taxon>Bangiales</taxon>
        <taxon>Bangiaceae</taxon>
        <taxon>Porphyra</taxon>
    </lineage>
</organism>
<protein>
    <submittedName>
        <fullName evidence="1">Uncharacterized protein</fullName>
    </submittedName>
</protein>
<dbReference type="Proteomes" id="UP000218209">
    <property type="component" value="Unassembled WGS sequence"/>
</dbReference>
<name>A0A1X6NM80_PORUM</name>
<evidence type="ECO:0000313" key="1">
    <source>
        <dbReference type="EMBL" id="OSX69695.1"/>
    </source>
</evidence>
<proteinExistence type="predicted"/>
<reference evidence="1 2" key="1">
    <citation type="submission" date="2017-03" db="EMBL/GenBank/DDBJ databases">
        <title>WGS assembly of Porphyra umbilicalis.</title>
        <authorList>
            <person name="Brawley S.H."/>
            <person name="Blouin N.A."/>
            <person name="Ficko-Blean E."/>
            <person name="Wheeler G.L."/>
            <person name="Lohr M."/>
            <person name="Goodson H.V."/>
            <person name="Jenkins J.W."/>
            <person name="Blaby-Haas C.E."/>
            <person name="Helliwell K.E."/>
            <person name="Chan C."/>
            <person name="Marriage T."/>
            <person name="Bhattacharya D."/>
            <person name="Klein A.S."/>
            <person name="Badis Y."/>
            <person name="Brodie J."/>
            <person name="Cao Y."/>
            <person name="Collen J."/>
            <person name="Dittami S.M."/>
            <person name="Gachon C.M."/>
            <person name="Green B.R."/>
            <person name="Karpowicz S."/>
            <person name="Kim J.W."/>
            <person name="Kudahl U."/>
            <person name="Lin S."/>
            <person name="Michel G."/>
            <person name="Mittag M."/>
            <person name="Olson B.J."/>
            <person name="Pangilinan J."/>
            <person name="Peng Y."/>
            <person name="Qiu H."/>
            <person name="Shu S."/>
            <person name="Singer J.T."/>
            <person name="Smith A.G."/>
            <person name="Sprecher B.N."/>
            <person name="Wagner V."/>
            <person name="Wang W."/>
            <person name="Wang Z.-Y."/>
            <person name="Yan J."/>
            <person name="Yarish C."/>
            <person name="Zoeuner-Riek S."/>
            <person name="Zhuang Y."/>
            <person name="Zou Y."/>
            <person name="Lindquist E.A."/>
            <person name="Grimwood J."/>
            <person name="Barry K."/>
            <person name="Rokhsar D.S."/>
            <person name="Schmutz J."/>
            <person name="Stiller J.W."/>
            <person name="Grossman A.R."/>
            <person name="Prochnik S.E."/>
        </authorList>
    </citation>
    <scope>NUCLEOTIDE SEQUENCE [LARGE SCALE GENOMIC DNA]</scope>
    <source>
        <strain evidence="1">4086291</strain>
    </source>
</reference>
<accession>A0A1X6NM80</accession>
<sequence length="70" mass="7939">MKFSPLLARGASFALALRHHGLAFPHALCACLSPLRLRSLFCLIAHDGALSRKPLTMRMRRTRPRRRKTS</sequence>
<dbReference type="EMBL" id="KV919437">
    <property type="protein sequence ID" value="OSX69695.1"/>
    <property type="molecule type" value="Genomic_DNA"/>
</dbReference>